<dbReference type="AlphaFoldDB" id="A0A516PZH2"/>
<dbReference type="EMBL" id="CP041692">
    <property type="protein sequence ID" value="QDP96564.1"/>
    <property type="molecule type" value="Genomic_DNA"/>
</dbReference>
<dbReference type="KEGG" id="mik:FOE78_12185"/>
<name>A0A516PZH2_9ACTN</name>
<gene>
    <name evidence="1" type="ORF">FOE78_12185</name>
</gene>
<keyword evidence="2" id="KW-1185">Reference proteome</keyword>
<evidence type="ECO:0000313" key="1">
    <source>
        <dbReference type="EMBL" id="QDP96564.1"/>
    </source>
</evidence>
<proteinExistence type="predicted"/>
<sequence length="274" mass="30887">MVAERSEIMITRRQASREPVRVRGKRVMTYLRRYRRLQLNLRHQHRVLPTSRSRAADPANRTHFLINFPGSPNSIDGLTDWLPVLHRLNQHAPVAILVGDVAAYQAVCAATQLPCYFGRAATEAEYVAQQMQTKVMLYVNQSKLNLREGGFHDMFHVFLGAPGAARSRWLNNRVRLYDYVLAPDDESKVWLGSRLMGFDAESRVRVVGRPRTSDGPLDQIGSALRGSDVVSGGVDHEAVVAELLRIRDERDRVVADRDRRLAEQGIVLLKGGQA</sequence>
<dbReference type="OrthoDB" id="9821901at2"/>
<organism evidence="1 2">
    <name type="scientific">Microlunatus elymi</name>
    <dbReference type="NCBI Taxonomy" id="2596828"/>
    <lineage>
        <taxon>Bacteria</taxon>
        <taxon>Bacillati</taxon>
        <taxon>Actinomycetota</taxon>
        <taxon>Actinomycetes</taxon>
        <taxon>Propionibacteriales</taxon>
        <taxon>Propionibacteriaceae</taxon>
        <taxon>Microlunatus</taxon>
    </lineage>
</organism>
<protein>
    <submittedName>
        <fullName evidence="1">Uncharacterized protein</fullName>
    </submittedName>
</protein>
<reference evidence="1 2" key="1">
    <citation type="submission" date="2019-07" db="EMBL/GenBank/DDBJ databases">
        <title>Microlunatus dokdonensis sp. nov. isolated from the rhizospheric soil of the wild plant Elymus tsukushiensis.</title>
        <authorList>
            <person name="Ghim S.-Y."/>
            <person name="Hwang Y.-J."/>
            <person name="Son J.-S."/>
            <person name="Shin J.-H."/>
        </authorList>
    </citation>
    <scope>NUCLEOTIDE SEQUENCE [LARGE SCALE GENOMIC DNA]</scope>
    <source>
        <strain evidence="1 2">KUDC0627</strain>
    </source>
</reference>
<dbReference type="Proteomes" id="UP000319263">
    <property type="component" value="Chromosome"/>
</dbReference>
<accession>A0A516PZH2</accession>
<dbReference type="RefSeq" id="WP_143986527.1">
    <property type="nucleotide sequence ID" value="NZ_CP041692.1"/>
</dbReference>
<evidence type="ECO:0000313" key="2">
    <source>
        <dbReference type="Proteomes" id="UP000319263"/>
    </source>
</evidence>